<evidence type="ECO:0000256" key="4">
    <source>
        <dbReference type="ARBA" id="ARBA00022553"/>
    </source>
</evidence>
<keyword evidence="15" id="KW-1185">Reference proteome</keyword>
<dbReference type="AlphaFoldDB" id="Q395V7"/>
<dbReference type="InterPro" id="IPR004358">
    <property type="entry name" value="Sig_transdc_His_kin-like_C"/>
</dbReference>
<keyword evidence="9" id="KW-1133">Transmembrane helix</keyword>
<dbReference type="FunFam" id="3.30.565.10:FF:000006">
    <property type="entry name" value="Sensor histidine kinase WalK"/>
    <property type="match status" value="1"/>
</dbReference>
<feature type="compositionally biased region" description="Basic and acidic residues" evidence="8">
    <location>
        <begin position="129"/>
        <end position="139"/>
    </location>
</feature>
<dbReference type="CDD" id="cd00075">
    <property type="entry name" value="HATPase"/>
    <property type="match status" value="1"/>
</dbReference>
<dbReference type="InterPro" id="IPR011006">
    <property type="entry name" value="CheY-like_superfamily"/>
</dbReference>
<dbReference type="Gene3D" id="3.30.565.10">
    <property type="entry name" value="Histidine kinase-like ATPase, C-terminal domain"/>
    <property type="match status" value="1"/>
</dbReference>
<feature type="transmembrane region" description="Helical" evidence="9">
    <location>
        <begin position="88"/>
        <end position="109"/>
    </location>
</feature>
<organism evidence="14 15">
    <name type="scientific">Burkholderia lata (strain ATCC 17760 / DSM 23089 / LMG 22485 / NCIMB 9086 / R18194 / 383)</name>
    <dbReference type="NCBI Taxonomy" id="482957"/>
    <lineage>
        <taxon>Bacteria</taxon>
        <taxon>Pseudomonadati</taxon>
        <taxon>Pseudomonadota</taxon>
        <taxon>Betaproteobacteria</taxon>
        <taxon>Burkholderiales</taxon>
        <taxon>Burkholderiaceae</taxon>
        <taxon>Burkholderia</taxon>
        <taxon>Burkholderia cepacia complex</taxon>
    </lineage>
</organism>
<dbReference type="InterPro" id="IPR001789">
    <property type="entry name" value="Sig_transdc_resp-reg_receiver"/>
</dbReference>
<proteinExistence type="predicted"/>
<feature type="modified residue" description="4-aspartylphosphate" evidence="7">
    <location>
        <position position="592"/>
    </location>
</feature>
<evidence type="ECO:0000256" key="8">
    <source>
        <dbReference type="SAM" id="MobiDB-lite"/>
    </source>
</evidence>
<dbReference type="CDD" id="cd00082">
    <property type="entry name" value="HisKA"/>
    <property type="match status" value="1"/>
</dbReference>
<evidence type="ECO:0000313" key="15">
    <source>
        <dbReference type="Proteomes" id="UP000002705"/>
    </source>
</evidence>
<dbReference type="GO" id="GO:0005886">
    <property type="term" value="C:plasma membrane"/>
    <property type="evidence" value="ECO:0007669"/>
    <property type="project" value="UniProtKB-SubCell"/>
</dbReference>
<sequence>MRTLTRELLRQGAWIVLAVGLASALQAWAVRVVGEHTPFAPLPFYAGVAAAAWLTSFGGGLAAAAVSVAVIGTLWWRDAPLATLLAQAGAFVAISFVECVLVMAVKPLLANDRLRDPDPDPDDDGDADADAREPHREPEPVPATAREPVPDDSLLRHVVDASPDAIVGVDAARRITSWNPAARRIFGIDAAQAAGRDVAAMIAPRWLRHHPLPASFANLHASVGPLDVLCVRRDGGRFRATFAAAPMVDTQGNCTGLSMTLRDAHERRRGERRNLRSLRGARDARAQADTSNRLKDELLATVSHELRTPLNVIYGWVEVLRNVDGQGLAQQAVDAIDRSARSLSHMVADLLDASSLATGRLRLERVPVDLVRVVRDTTRELDATAQASGLELSTHYAMPTCVIPADRERVRQVLSNLLSNAIKFTPPGGRIVVSLARAGERVRLSVADTGQGIAPEYLPHLFETFSRPERAFASPKRGLGLGLSIVRNIAQLHGGDVVATSAGPGRGTTVTVTLPAGWDVDDPVENLLHAAGAPETATLDGQRVLVVDDDATSRASLAAALETMGAQVSTAQSGHDALDVVERQAPNVVLSDLAMPDGDGFWLLDRIRHLPGGSGHLPVVAVTAHAGNADRHRVMAAGFDAYLRKPVDMPTLASVIADVAPDAAHDRKERGR</sequence>
<keyword evidence="5 14" id="KW-0808">Transferase</keyword>
<dbReference type="Proteomes" id="UP000002705">
    <property type="component" value="Chromosome 2"/>
</dbReference>
<dbReference type="PANTHER" id="PTHR43047">
    <property type="entry name" value="TWO-COMPONENT HISTIDINE PROTEIN KINASE"/>
    <property type="match status" value="1"/>
</dbReference>
<evidence type="ECO:0000313" key="14">
    <source>
        <dbReference type="EMBL" id="ABB11754.1"/>
    </source>
</evidence>
<feature type="region of interest" description="Disordered" evidence="8">
    <location>
        <begin position="265"/>
        <end position="287"/>
    </location>
</feature>
<dbReference type="GO" id="GO:0006355">
    <property type="term" value="P:regulation of DNA-templated transcription"/>
    <property type="evidence" value="ECO:0007669"/>
    <property type="project" value="InterPro"/>
</dbReference>
<evidence type="ECO:0000256" key="3">
    <source>
        <dbReference type="ARBA" id="ARBA00012438"/>
    </source>
</evidence>
<dbReference type="HOGENOM" id="CLU_000445_114_15_4"/>
<keyword evidence="4 7" id="KW-0597">Phosphoprotein</keyword>
<dbReference type="SUPFAM" id="SSF55785">
    <property type="entry name" value="PYP-like sensor domain (PAS domain)"/>
    <property type="match status" value="1"/>
</dbReference>
<evidence type="ECO:0000259" key="12">
    <source>
        <dbReference type="PROSITE" id="PS50112"/>
    </source>
</evidence>
<gene>
    <name evidence="14" type="ordered locus">Bcep18194_B1640</name>
</gene>
<dbReference type="SUPFAM" id="SSF52172">
    <property type="entry name" value="CheY-like"/>
    <property type="match status" value="1"/>
</dbReference>
<evidence type="ECO:0000256" key="2">
    <source>
        <dbReference type="ARBA" id="ARBA00004429"/>
    </source>
</evidence>
<protein>
    <recommendedName>
        <fullName evidence="3">histidine kinase</fullName>
        <ecNumber evidence="3">2.7.13.3</ecNumber>
    </recommendedName>
</protein>
<keyword evidence="6 14" id="KW-0418">Kinase</keyword>
<reference evidence="14" key="1">
    <citation type="submission" date="2005-10" db="EMBL/GenBank/DDBJ databases">
        <title>Complete sequence of chromosome 2 of Burkholderia sp. 383.</title>
        <authorList>
            <consortium name="US DOE Joint Genome Institute"/>
            <person name="Copeland A."/>
            <person name="Lucas S."/>
            <person name="Lapidus A."/>
            <person name="Barry K."/>
            <person name="Detter J.C."/>
            <person name="Glavina T."/>
            <person name="Hammon N."/>
            <person name="Israni S."/>
            <person name="Pitluck S."/>
            <person name="Chain P."/>
            <person name="Malfatti S."/>
            <person name="Shin M."/>
            <person name="Vergez L."/>
            <person name="Schmutz J."/>
            <person name="Larimer F."/>
            <person name="Land M."/>
            <person name="Kyrpides N."/>
            <person name="Lykidis A."/>
            <person name="Richardson P."/>
        </authorList>
    </citation>
    <scope>NUCLEOTIDE SEQUENCE [LARGE SCALE GENOMIC DNA]</scope>
    <source>
        <strain evidence="14">383</strain>
    </source>
</reference>
<dbReference type="PANTHER" id="PTHR43047:SF72">
    <property type="entry name" value="OSMOSENSING HISTIDINE PROTEIN KINASE SLN1"/>
    <property type="match status" value="1"/>
</dbReference>
<dbReference type="InterPro" id="IPR035965">
    <property type="entry name" value="PAS-like_dom_sf"/>
</dbReference>
<dbReference type="PRINTS" id="PR00344">
    <property type="entry name" value="BCTRLSENSOR"/>
</dbReference>
<dbReference type="NCBIfam" id="TIGR00229">
    <property type="entry name" value="sensory_box"/>
    <property type="match status" value="1"/>
</dbReference>
<dbReference type="Pfam" id="PF02518">
    <property type="entry name" value="HATPase_c"/>
    <property type="match status" value="1"/>
</dbReference>
<feature type="domain" description="Response regulatory" evidence="11">
    <location>
        <begin position="543"/>
        <end position="660"/>
    </location>
</feature>
<dbReference type="Pfam" id="PF00989">
    <property type="entry name" value="PAS"/>
    <property type="match status" value="1"/>
</dbReference>
<dbReference type="Pfam" id="PF00512">
    <property type="entry name" value="HisKA"/>
    <property type="match status" value="1"/>
</dbReference>
<dbReference type="SUPFAM" id="SSF47384">
    <property type="entry name" value="Homodimeric domain of signal transducing histidine kinase"/>
    <property type="match status" value="1"/>
</dbReference>
<dbReference type="Pfam" id="PF00072">
    <property type="entry name" value="Response_reg"/>
    <property type="match status" value="1"/>
</dbReference>
<feature type="transmembrane region" description="Helical" evidence="9">
    <location>
        <begin position="50"/>
        <end position="76"/>
    </location>
</feature>
<feature type="domain" description="PAS" evidence="12">
    <location>
        <begin position="151"/>
        <end position="204"/>
    </location>
</feature>
<dbReference type="Gene3D" id="3.40.50.2300">
    <property type="match status" value="1"/>
</dbReference>
<dbReference type="PROSITE" id="PS50113">
    <property type="entry name" value="PAC"/>
    <property type="match status" value="1"/>
</dbReference>
<dbReference type="EMBL" id="CP000152">
    <property type="protein sequence ID" value="ABB11754.1"/>
    <property type="molecule type" value="Genomic_DNA"/>
</dbReference>
<feature type="domain" description="Histidine kinase" evidence="10">
    <location>
        <begin position="301"/>
        <end position="518"/>
    </location>
</feature>
<dbReference type="PROSITE" id="PS50112">
    <property type="entry name" value="PAS"/>
    <property type="match status" value="1"/>
</dbReference>
<dbReference type="PROSITE" id="PS50109">
    <property type="entry name" value="HIS_KIN"/>
    <property type="match status" value="1"/>
</dbReference>
<dbReference type="GO" id="GO:0000155">
    <property type="term" value="F:phosphorelay sensor kinase activity"/>
    <property type="evidence" value="ECO:0007669"/>
    <property type="project" value="InterPro"/>
</dbReference>
<dbReference type="SMART" id="SM00387">
    <property type="entry name" value="HATPase_c"/>
    <property type="match status" value="1"/>
</dbReference>
<evidence type="ECO:0000256" key="9">
    <source>
        <dbReference type="SAM" id="Phobius"/>
    </source>
</evidence>
<dbReference type="PATRIC" id="fig|482957.22.peg.5357"/>
<dbReference type="EC" id="2.7.13.3" evidence="3"/>
<dbReference type="InterPro" id="IPR000700">
    <property type="entry name" value="PAS-assoc_C"/>
</dbReference>
<dbReference type="InterPro" id="IPR013767">
    <property type="entry name" value="PAS_fold"/>
</dbReference>
<feature type="transmembrane region" description="Helical" evidence="9">
    <location>
        <begin position="12"/>
        <end position="30"/>
    </location>
</feature>
<keyword evidence="9" id="KW-0472">Membrane</keyword>
<accession>Q395V7</accession>
<evidence type="ECO:0000256" key="1">
    <source>
        <dbReference type="ARBA" id="ARBA00000085"/>
    </source>
</evidence>
<name>Q395V7_BURL3</name>
<comment type="catalytic activity">
    <reaction evidence="1">
        <text>ATP + protein L-histidine = ADP + protein N-phospho-L-histidine.</text>
        <dbReference type="EC" id="2.7.13.3"/>
    </reaction>
</comment>
<dbReference type="Gene3D" id="1.10.287.130">
    <property type="match status" value="1"/>
</dbReference>
<dbReference type="InterPro" id="IPR000014">
    <property type="entry name" value="PAS"/>
</dbReference>
<dbReference type="InterPro" id="IPR036097">
    <property type="entry name" value="HisK_dim/P_sf"/>
</dbReference>
<dbReference type="GeneID" id="45097977"/>
<feature type="compositionally biased region" description="Acidic residues" evidence="8">
    <location>
        <begin position="119"/>
        <end position="128"/>
    </location>
</feature>
<comment type="subcellular location">
    <subcellularLocation>
        <location evidence="2">Cell inner membrane</location>
        <topology evidence="2">Multi-pass membrane protein</topology>
    </subcellularLocation>
</comment>
<evidence type="ECO:0000259" key="13">
    <source>
        <dbReference type="PROSITE" id="PS50113"/>
    </source>
</evidence>
<dbReference type="SMART" id="SM00448">
    <property type="entry name" value="REC"/>
    <property type="match status" value="1"/>
</dbReference>
<keyword evidence="9" id="KW-0812">Transmembrane</keyword>
<feature type="region of interest" description="Disordered" evidence="8">
    <location>
        <begin position="113"/>
        <end position="149"/>
    </location>
</feature>
<evidence type="ECO:0000259" key="10">
    <source>
        <dbReference type="PROSITE" id="PS50109"/>
    </source>
</evidence>
<dbReference type="PROSITE" id="PS50110">
    <property type="entry name" value="RESPONSE_REGULATORY"/>
    <property type="match status" value="1"/>
</dbReference>
<dbReference type="CDD" id="cd00130">
    <property type="entry name" value="PAS"/>
    <property type="match status" value="1"/>
</dbReference>
<dbReference type="InterPro" id="IPR005467">
    <property type="entry name" value="His_kinase_dom"/>
</dbReference>
<dbReference type="InterPro" id="IPR003594">
    <property type="entry name" value="HATPase_dom"/>
</dbReference>
<dbReference type="RefSeq" id="WP_011355243.1">
    <property type="nucleotide sequence ID" value="NC_007511.1"/>
</dbReference>
<feature type="domain" description="PAC" evidence="13">
    <location>
        <begin position="224"/>
        <end position="276"/>
    </location>
</feature>
<dbReference type="SMART" id="SM00091">
    <property type="entry name" value="PAS"/>
    <property type="match status" value="1"/>
</dbReference>
<dbReference type="GO" id="GO:0009927">
    <property type="term" value="F:histidine phosphotransfer kinase activity"/>
    <property type="evidence" value="ECO:0007669"/>
    <property type="project" value="TreeGrafter"/>
</dbReference>
<evidence type="ECO:0000256" key="5">
    <source>
        <dbReference type="ARBA" id="ARBA00022679"/>
    </source>
</evidence>
<dbReference type="InterPro" id="IPR036890">
    <property type="entry name" value="HATPase_C_sf"/>
</dbReference>
<dbReference type="SMART" id="SM00388">
    <property type="entry name" value="HisKA"/>
    <property type="match status" value="1"/>
</dbReference>
<evidence type="ECO:0000256" key="7">
    <source>
        <dbReference type="PROSITE-ProRule" id="PRU00169"/>
    </source>
</evidence>
<dbReference type="KEGG" id="bur:Bcep18194_B1640"/>
<dbReference type="SUPFAM" id="SSF55874">
    <property type="entry name" value="ATPase domain of HSP90 chaperone/DNA topoisomerase II/histidine kinase"/>
    <property type="match status" value="1"/>
</dbReference>
<evidence type="ECO:0000259" key="11">
    <source>
        <dbReference type="PROSITE" id="PS50110"/>
    </source>
</evidence>
<evidence type="ECO:0000256" key="6">
    <source>
        <dbReference type="ARBA" id="ARBA00022777"/>
    </source>
</evidence>
<dbReference type="InterPro" id="IPR003661">
    <property type="entry name" value="HisK_dim/P_dom"/>
</dbReference>
<dbReference type="Gene3D" id="3.30.450.20">
    <property type="entry name" value="PAS domain"/>
    <property type="match status" value="1"/>
</dbReference>